<comment type="subunit">
    <text evidence="1">Component of the lipopolysaccharide transport and assembly complex.</text>
</comment>
<feature type="signal peptide" evidence="1">
    <location>
        <begin position="1"/>
        <end position="22"/>
    </location>
</feature>
<comment type="caution">
    <text evidence="3">The sequence shown here is derived from an EMBL/GenBank/DDBJ whole genome shotgun (WGS) entry which is preliminary data.</text>
</comment>
<dbReference type="GO" id="GO:0043165">
    <property type="term" value="P:Gram-negative-bacterium-type cell outer membrane assembly"/>
    <property type="evidence" value="ECO:0007669"/>
    <property type="project" value="UniProtKB-UniRule"/>
</dbReference>
<dbReference type="InterPro" id="IPR050218">
    <property type="entry name" value="LptD"/>
</dbReference>
<name>A0A1W9HW25_9HYPH</name>
<dbReference type="RefSeq" id="WP_376802403.1">
    <property type="nucleotide sequence ID" value="NZ_DBNB01000015.1"/>
</dbReference>
<keyword evidence="1" id="KW-0998">Cell outer membrane</keyword>
<dbReference type="AlphaFoldDB" id="A0A1W9HW25"/>
<feature type="domain" description="LptD C-terminal" evidence="2">
    <location>
        <begin position="300"/>
        <end position="726"/>
    </location>
</feature>
<dbReference type="PANTHER" id="PTHR30189:SF1">
    <property type="entry name" value="LPS-ASSEMBLY PROTEIN LPTD"/>
    <property type="match status" value="1"/>
</dbReference>
<accession>A0A1W9HW25</accession>
<dbReference type="InterPro" id="IPR007543">
    <property type="entry name" value="LptD_C"/>
</dbReference>
<dbReference type="PANTHER" id="PTHR30189">
    <property type="entry name" value="LPS-ASSEMBLY PROTEIN"/>
    <property type="match status" value="1"/>
</dbReference>
<organism evidence="3 4">
    <name type="scientific">Candidatus Raskinella chloraquaticus</name>
    <dbReference type="NCBI Taxonomy" id="1951219"/>
    <lineage>
        <taxon>Bacteria</taxon>
        <taxon>Pseudomonadati</taxon>
        <taxon>Pseudomonadota</taxon>
        <taxon>Alphaproteobacteria</taxon>
        <taxon>Hyphomicrobiales</taxon>
        <taxon>Phreatobacteraceae</taxon>
        <taxon>Candidatus Raskinella</taxon>
    </lineage>
</organism>
<proteinExistence type="inferred from homology"/>
<keyword evidence="1" id="KW-0472">Membrane</keyword>
<dbReference type="InterPro" id="IPR020889">
    <property type="entry name" value="LipoPS_assembly_LptD"/>
</dbReference>
<dbReference type="Gene3D" id="2.60.450.10">
    <property type="entry name" value="Lipopolysaccharide (LPS) transport protein A like domain"/>
    <property type="match status" value="1"/>
</dbReference>
<protein>
    <recommendedName>
        <fullName evidence="1">LPS-assembly protein LptD</fullName>
    </recommendedName>
</protein>
<comment type="similarity">
    <text evidence="1">Belongs to the LptD family.</text>
</comment>
<dbReference type="Proteomes" id="UP000192872">
    <property type="component" value="Unassembled WGS sequence"/>
</dbReference>
<evidence type="ECO:0000256" key="1">
    <source>
        <dbReference type="HAMAP-Rule" id="MF_01411"/>
    </source>
</evidence>
<evidence type="ECO:0000259" key="2">
    <source>
        <dbReference type="Pfam" id="PF04453"/>
    </source>
</evidence>
<evidence type="ECO:0000313" key="4">
    <source>
        <dbReference type="Proteomes" id="UP000192872"/>
    </source>
</evidence>
<dbReference type="HAMAP" id="MF_01411">
    <property type="entry name" value="LPS_assembly_LptD"/>
    <property type="match status" value="1"/>
</dbReference>
<comment type="caution">
    <text evidence="1">Lacks conserved residue(s) required for the propagation of feature annotation.</text>
</comment>
<evidence type="ECO:0000313" key="3">
    <source>
        <dbReference type="EMBL" id="OQW51441.1"/>
    </source>
</evidence>
<sequence precursor="true">MTRLAVLSFLFLGVVGLPSANAQITKLPGSSAGKPNGQLLLQADQLVYDNDRQIVTAEGSVQIFYNGTTVLAKKVIYNRQTRRLIAEGGVRITEANGSVTNAESADLTDDLRDGFVRSISQQRTADRTRLTAESGERTANDVTIFTRGTYTACEACKENPERPPLWQVRATRVIHKEQEQTIYYEDAFIEFFGVPIAYVPYLWSPDGTVKRASGFLLPHYAQNSRIGPGGGVSYYLALSPFADITVSPTYYSDQGVHLNGVWRQALPNGQFTVKLGGIIQQNPNNVGTGFTGNDPGARRERGGVESTGELLLSDKWKLGWDVAGASDTRYFRDFGLESTAKTERISTVFVQGKGDRSFFDLRTYQIRTYIENAPFNDSQSYQPTVGPLIDYNTAFADPILGGEFRFNANTTTVFRDNALAFRFIDPLTNQTQRFLSQGFAGDYSRVSVDAQWRKSFTDPLGQRWTPFFRLRGDVYSANARNIQIATVDVGGTTNGATSFLSATTIEPGLFDRNGEVGFRGLPTIGLEYRYPFIAAAEDASHLIEPIAQIIVRPNEQSIGRLPNEDAQSLVFDDTNLFSLNKFSGYDRLEGGTRSNVGVQYTYRSYSGFLASFLFGQSYQLSGLNSFSRGAVDLAGAGLESGLQTARSDYVAAVRIQPSIYGDISARFRFDQQTFGLRRLELVGTLYGGPLFLTTGYTYIAAQPNVGFFNDREAVTAAISYKLDDNWSISANGNYSLRNSTNASGWISNGLGLRYADECFVFSVDYLQIYAGFGDIQPQRRVTARITLRTLGEVSIHGGLGSTP</sequence>
<dbReference type="GO" id="GO:0015920">
    <property type="term" value="P:lipopolysaccharide transport"/>
    <property type="evidence" value="ECO:0007669"/>
    <property type="project" value="InterPro"/>
</dbReference>
<gene>
    <name evidence="1" type="primary">lptD</name>
    <name evidence="3" type="ORF">A4S15_11490</name>
</gene>
<dbReference type="GO" id="GO:0009279">
    <property type="term" value="C:cell outer membrane"/>
    <property type="evidence" value="ECO:0007669"/>
    <property type="project" value="UniProtKB-SubCell"/>
</dbReference>
<keyword evidence="1" id="KW-0732">Signal</keyword>
<feature type="chain" id="PRO_5010892873" description="LPS-assembly protein LptD" evidence="1">
    <location>
        <begin position="23"/>
        <end position="803"/>
    </location>
</feature>
<dbReference type="STRING" id="1827387.A4S15_11490"/>
<dbReference type="EMBL" id="LWDL01000019">
    <property type="protein sequence ID" value="OQW51441.1"/>
    <property type="molecule type" value="Genomic_DNA"/>
</dbReference>
<comment type="function">
    <text evidence="1">Involved in the assembly of lipopolysaccharide (LPS) at the surface of the outer membrane.</text>
</comment>
<dbReference type="Pfam" id="PF04453">
    <property type="entry name" value="LptD"/>
    <property type="match status" value="1"/>
</dbReference>
<dbReference type="GO" id="GO:1990351">
    <property type="term" value="C:transporter complex"/>
    <property type="evidence" value="ECO:0007669"/>
    <property type="project" value="TreeGrafter"/>
</dbReference>
<comment type="subcellular location">
    <subcellularLocation>
        <location evidence="1">Cell outer membrane</location>
    </subcellularLocation>
</comment>
<reference evidence="3 4" key="1">
    <citation type="journal article" date="2017" name="Water Res.">
        <title>Comammox in drinking water systems.</title>
        <authorList>
            <person name="Wang Y."/>
            <person name="Ma L."/>
            <person name="Mao Y."/>
            <person name="Jiang X."/>
            <person name="Xia Y."/>
            <person name="Yu K."/>
            <person name="Li B."/>
            <person name="Zhang T."/>
        </authorList>
    </citation>
    <scope>NUCLEOTIDE SEQUENCE [LARGE SCALE GENOMIC DNA]</scope>
    <source>
        <strain evidence="3">SG_bin8</strain>
    </source>
</reference>